<dbReference type="Gene3D" id="3.30.160.100">
    <property type="entry name" value="Ribosome hibernation promotion factor-like"/>
    <property type="match status" value="1"/>
</dbReference>
<proteinExistence type="predicted"/>
<keyword evidence="2" id="KW-1185">Reference proteome</keyword>
<dbReference type="Proteomes" id="UP001611263">
    <property type="component" value="Unassembled WGS sequence"/>
</dbReference>
<organism evidence="1 2">
    <name type="scientific">Nocardia carnea</name>
    <dbReference type="NCBI Taxonomy" id="37328"/>
    <lineage>
        <taxon>Bacteria</taxon>
        <taxon>Bacillati</taxon>
        <taxon>Actinomycetota</taxon>
        <taxon>Actinomycetes</taxon>
        <taxon>Mycobacteriales</taxon>
        <taxon>Nocardiaceae</taxon>
        <taxon>Nocardia</taxon>
    </lineage>
</organism>
<dbReference type="RefSeq" id="WP_231508681.1">
    <property type="nucleotide sequence ID" value="NZ_JBIRUQ010000007.1"/>
</dbReference>
<dbReference type="EMBL" id="JBIRUQ010000007">
    <property type="protein sequence ID" value="MFI1464304.1"/>
    <property type="molecule type" value="Genomic_DNA"/>
</dbReference>
<protein>
    <submittedName>
        <fullName evidence="1">HPF/RaiA family ribosome-associated protein</fullName>
    </submittedName>
</protein>
<sequence>MGTVAIYQNGSHMQIQINTDSNIDSGDKLIRHIEGEIASALERFSDQIVSVEAHLSDQHAGKGGPGDKRCVLQARPTGQQPVAVTHNAVTIDDACRGAAESMAHLLASRFGRLHETKGGDSIRHPHKDHPHPN</sequence>
<evidence type="ECO:0000313" key="2">
    <source>
        <dbReference type="Proteomes" id="UP001611263"/>
    </source>
</evidence>
<evidence type="ECO:0000313" key="1">
    <source>
        <dbReference type="EMBL" id="MFI1464304.1"/>
    </source>
</evidence>
<accession>A0ABW7TX16</accession>
<dbReference type="InterPro" id="IPR036567">
    <property type="entry name" value="RHF-like"/>
</dbReference>
<gene>
    <name evidence="1" type="ORF">ACH4WX_26570</name>
</gene>
<comment type="caution">
    <text evidence="1">The sequence shown here is derived from an EMBL/GenBank/DDBJ whole genome shotgun (WGS) entry which is preliminary data.</text>
</comment>
<reference evidence="1 2" key="1">
    <citation type="submission" date="2024-10" db="EMBL/GenBank/DDBJ databases">
        <title>The Natural Products Discovery Center: Release of the First 8490 Sequenced Strains for Exploring Actinobacteria Biosynthetic Diversity.</title>
        <authorList>
            <person name="Kalkreuter E."/>
            <person name="Kautsar S.A."/>
            <person name="Yang D."/>
            <person name="Bader C.D."/>
            <person name="Teijaro C.N."/>
            <person name="Fluegel L."/>
            <person name="Davis C.M."/>
            <person name="Simpson J.R."/>
            <person name="Lauterbach L."/>
            <person name="Steele A.D."/>
            <person name="Gui C."/>
            <person name="Meng S."/>
            <person name="Li G."/>
            <person name="Viehrig K."/>
            <person name="Ye F."/>
            <person name="Su P."/>
            <person name="Kiefer A.F."/>
            <person name="Nichols A."/>
            <person name="Cepeda A.J."/>
            <person name="Yan W."/>
            <person name="Fan B."/>
            <person name="Jiang Y."/>
            <person name="Adhikari A."/>
            <person name="Zheng C.-J."/>
            <person name="Schuster L."/>
            <person name="Cowan T.M."/>
            <person name="Smanski M.J."/>
            <person name="Chevrette M.G."/>
            <person name="De Carvalho L.P.S."/>
            <person name="Shen B."/>
        </authorList>
    </citation>
    <scope>NUCLEOTIDE SEQUENCE [LARGE SCALE GENOMIC DNA]</scope>
    <source>
        <strain evidence="1 2">NPDC020568</strain>
    </source>
</reference>
<name>A0ABW7TX16_9NOCA</name>
<dbReference type="SUPFAM" id="SSF69754">
    <property type="entry name" value="Ribosome binding protein Y (YfiA homologue)"/>
    <property type="match status" value="1"/>
</dbReference>